<dbReference type="Proteomes" id="UP000800094">
    <property type="component" value="Unassembled WGS sequence"/>
</dbReference>
<reference evidence="1" key="1">
    <citation type="journal article" date="2020" name="Stud. Mycol.">
        <title>101 Dothideomycetes genomes: a test case for predicting lifestyles and emergence of pathogens.</title>
        <authorList>
            <person name="Haridas S."/>
            <person name="Albert R."/>
            <person name="Binder M."/>
            <person name="Bloem J."/>
            <person name="Labutti K."/>
            <person name="Salamov A."/>
            <person name="Andreopoulos B."/>
            <person name="Baker S."/>
            <person name="Barry K."/>
            <person name="Bills G."/>
            <person name="Bluhm B."/>
            <person name="Cannon C."/>
            <person name="Castanera R."/>
            <person name="Culley D."/>
            <person name="Daum C."/>
            <person name="Ezra D."/>
            <person name="Gonzalez J."/>
            <person name="Henrissat B."/>
            <person name="Kuo A."/>
            <person name="Liang C."/>
            <person name="Lipzen A."/>
            <person name="Lutzoni F."/>
            <person name="Magnuson J."/>
            <person name="Mondo S."/>
            <person name="Nolan M."/>
            <person name="Ohm R."/>
            <person name="Pangilinan J."/>
            <person name="Park H.-J."/>
            <person name="Ramirez L."/>
            <person name="Alfaro M."/>
            <person name="Sun H."/>
            <person name="Tritt A."/>
            <person name="Yoshinaga Y."/>
            <person name="Zwiers L.-H."/>
            <person name="Turgeon B."/>
            <person name="Goodwin S."/>
            <person name="Spatafora J."/>
            <person name="Crous P."/>
            <person name="Grigoriev I."/>
        </authorList>
    </citation>
    <scope>NUCLEOTIDE SEQUENCE</scope>
    <source>
        <strain evidence="1">CBS 122368</strain>
    </source>
</reference>
<dbReference type="EMBL" id="ML987210">
    <property type="protein sequence ID" value="KAF2241712.1"/>
    <property type="molecule type" value="Genomic_DNA"/>
</dbReference>
<dbReference type="RefSeq" id="XP_033676716.1">
    <property type="nucleotide sequence ID" value="XM_033820247.1"/>
</dbReference>
<sequence length="129" mass="14705">MDSTRSCNCLKGRRASRARACRRKWLAKPFRGSGPFLRRYWKGPSICGYERDISWRSWLCVSDAASCSGACCTETPNMRSSRMLIRTSLSSRYTLFALRPGRIFPPQQMRNTSACLRHSLPFISLTCSP</sequence>
<protein>
    <submittedName>
        <fullName evidence="1">Uncharacterized protein</fullName>
    </submittedName>
</protein>
<dbReference type="GeneID" id="54573577"/>
<proteinExistence type="predicted"/>
<gene>
    <name evidence="1" type="ORF">BU26DRAFT_169061</name>
</gene>
<dbReference type="AlphaFoldDB" id="A0A6A6HVC8"/>
<name>A0A6A6HVC8_9PLEO</name>
<evidence type="ECO:0000313" key="1">
    <source>
        <dbReference type="EMBL" id="KAF2241712.1"/>
    </source>
</evidence>
<evidence type="ECO:0000313" key="2">
    <source>
        <dbReference type="Proteomes" id="UP000800094"/>
    </source>
</evidence>
<accession>A0A6A6HVC8</accession>
<keyword evidence="2" id="KW-1185">Reference proteome</keyword>
<organism evidence="1 2">
    <name type="scientific">Trematosphaeria pertusa</name>
    <dbReference type="NCBI Taxonomy" id="390896"/>
    <lineage>
        <taxon>Eukaryota</taxon>
        <taxon>Fungi</taxon>
        <taxon>Dikarya</taxon>
        <taxon>Ascomycota</taxon>
        <taxon>Pezizomycotina</taxon>
        <taxon>Dothideomycetes</taxon>
        <taxon>Pleosporomycetidae</taxon>
        <taxon>Pleosporales</taxon>
        <taxon>Massarineae</taxon>
        <taxon>Trematosphaeriaceae</taxon>
        <taxon>Trematosphaeria</taxon>
    </lineage>
</organism>